<feature type="compositionally biased region" description="Basic and acidic residues" evidence="1">
    <location>
        <begin position="174"/>
        <end position="197"/>
    </location>
</feature>
<evidence type="ECO:0000256" key="1">
    <source>
        <dbReference type="SAM" id="MobiDB-lite"/>
    </source>
</evidence>
<gene>
    <name evidence="3" type="primary">106665965</name>
</gene>
<feature type="transmembrane region" description="Helical" evidence="2">
    <location>
        <begin position="12"/>
        <end position="33"/>
    </location>
</feature>
<feature type="region of interest" description="Disordered" evidence="1">
    <location>
        <begin position="37"/>
        <end position="275"/>
    </location>
</feature>
<feature type="compositionally biased region" description="Basic and acidic residues" evidence="1">
    <location>
        <begin position="37"/>
        <end position="52"/>
    </location>
</feature>
<name>A0A8I6RN56_CIMLE</name>
<protein>
    <submittedName>
        <fullName evidence="3">Uncharacterized protein</fullName>
    </submittedName>
</protein>
<keyword evidence="2" id="KW-1133">Transmembrane helix</keyword>
<dbReference type="EnsemblMetazoa" id="XM_014392796.2">
    <property type="protein sequence ID" value="XP_014248282.1"/>
    <property type="gene ID" value="LOC106665965"/>
</dbReference>
<dbReference type="OrthoDB" id="6381830at2759"/>
<accession>A0A8I6RN56</accession>
<organism evidence="3 4">
    <name type="scientific">Cimex lectularius</name>
    <name type="common">Bed bug</name>
    <name type="synonym">Acanthia lectularia</name>
    <dbReference type="NCBI Taxonomy" id="79782"/>
    <lineage>
        <taxon>Eukaryota</taxon>
        <taxon>Metazoa</taxon>
        <taxon>Ecdysozoa</taxon>
        <taxon>Arthropoda</taxon>
        <taxon>Hexapoda</taxon>
        <taxon>Insecta</taxon>
        <taxon>Pterygota</taxon>
        <taxon>Neoptera</taxon>
        <taxon>Paraneoptera</taxon>
        <taxon>Hemiptera</taxon>
        <taxon>Heteroptera</taxon>
        <taxon>Panheteroptera</taxon>
        <taxon>Cimicomorpha</taxon>
        <taxon>Cimicidae</taxon>
        <taxon>Cimex</taxon>
    </lineage>
</organism>
<dbReference type="OMA" id="LGDTWTD"/>
<dbReference type="KEGG" id="clec:106665965"/>
<keyword evidence="2" id="KW-0812">Transmembrane</keyword>
<dbReference type="Proteomes" id="UP000494040">
    <property type="component" value="Unassembled WGS sequence"/>
</dbReference>
<evidence type="ECO:0000313" key="3">
    <source>
        <dbReference type="EnsemblMetazoa" id="XP_014248282.1"/>
    </source>
</evidence>
<dbReference type="AlphaFoldDB" id="A0A8I6RN56"/>
<keyword evidence="2" id="KW-0472">Membrane</keyword>
<reference evidence="3" key="1">
    <citation type="submission" date="2022-01" db="UniProtKB">
        <authorList>
            <consortium name="EnsemblMetazoa"/>
        </authorList>
    </citation>
    <scope>IDENTIFICATION</scope>
</reference>
<proteinExistence type="predicted"/>
<sequence length="322" mass="36345">MELSQVLGGQYAFHGLVAGFVLILAVLVFAFGFKSAEEPPFDKLSGHEDRRAAGKKRKPKDKKSQMNGHVTAVTESKKSDQKVMKKEEKKETEKSPLKEKAVKQEKKSPTKTTNKDTKDNLNGVDNRKVKGKGKENVELKSSKKNKIVEEKPKDFDDGEWEQALSRKDKKNRKTALEEIQPKSEKKKEKKKAREEVKPAPTEPEEQPDFEHEPSMNEMLPQEKPSGQQVEVQPAVVDEKVKKPKKKKPSETQNVAESMLTEEKEAYTDSPSPPKLTVKVEASEALPLNVSEFDSPLAFDELGDTWKEARAPKKGNKKKSRKD</sequence>
<evidence type="ECO:0000313" key="4">
    <source>
        <dbReference type="Proteomes" id="UP000494040"/>
    </source>
</evidence>
<evidence type="ECO:0000256" key="2">
    <source>
        <dbReference type="SAM" id="Phobius"/>
    </source>
</evidence>
<feature type="compositionally biased region" description="Basic and acidic residues" evidence="1">
    <location>
        <begin position="75"/>
        <end position="155"/>
    </location>
</feature>
<keyword evidence="4" id="KW-1185">Reference proteome</keyword>